<keyword evidence="7 9" id="KW-0472">Membrane</keyword>
<comment type="caution">
    <text evidence="10">The sequence shown here is derived from an EMBL/GenBank/DDBJ whole genome shotgun (WGS) entry which is preliminary data.</text>
</comment>
<feature type="transmembrane region" description="Helical" evidence="9">
    <location>
        <begin position="98"/>
        <end position="118"/>
    </location>
</feature>
<comment type="similarity">
    <text evidence="2">Belongs to the SLC43A transporter (TC 2.A.1.44) family.</text>
</comment>
<keyword evidence="3" id="KW-0813">Transport</keyword>
<feature type="transmembrane region" description="Helical" evidence="9">
    <location>
        <begin position="469"/>
        <end position="488"/>
    </location>
</feature>
<feature type="transmembrane region" description="Helical" evidence="9">
    <location>
        <begin position="494"/>
        <end position="519"/>
    </location>
</feature>
<accession>A0ABP0KYM3</accession>
<evidence type="ECO:0000256" key="4">
    <source>
        <dbReference type="ARBA" id="ARBA00022692"/>
    </source>
</evidence>
<feature type="compositionally biased region" description="Basic and acidic residues" evidence="8">
    <location>
        <begin position="244"/>
        <end position="307"/>
    </location>
</feature>
<keyword evidence="4 9" id="KW-0812">Transmembrane</keyword>
<comment type="subcellular location">
    <subcellularLocation>
        <location evidence="1">Membrane</location>
        <topology evidence="1">Multi-pass membrane protein</topology>
    </subcellularLocation>
</comment>
<proteinExistence type="inferred from homology"/>
<feature type="transmembrane region" description="Helical" evidence="9">
    <location>
        <begin position="147"/>
        <end position="168"/>
    </location>
</feature>
<dbReference type="PANTHER" id="PTHR20772">
    <property type="entry name" value="PROTEIN FMP42"/>
    <property type="match status" value="1"/>
</dbReference>
<evidence type="ECO:0000313" key="10">
    <source>
        <dbReference type="EMBL" id="CAK9032011.1"/>
    </source>
</evidence>
<evidence type="ECO:0000256" key="1">
    <source>
        <dbReference type="ARBA" id="ARBA00004141"/>
    </source>
</evidence>
<feature type="region of interest" description="Disordered" evidence="8">
    <location>
        <begin position="244"/>
        <end position="328"/>
    </location>
</feature>
<protein>
    <recommendedName>
        <fullName evidence="12">ADP,ATP carrier protein</fullName>
    </recommendedName>
</protein>
<dbReference type="InterPro" id="IPR036259">
    <property type="entry name" value="MFS_trans_sf"/>
</dbReference>
<dbReference type="Proteomes" id="UP001642484">
    <property type="component" value="Unassembled WGS sequence"/>
</dbReference>
<evidence type="ECO:0000313" key="11">
    <source>
        <dbReference type="Proteomes" id="UP001642484"/>
    </source>
</evidence>
<dbReference type="InterPro" id="IPR052599">
    <property type="entry name" value="SLC43A_AATransporter"/>
</dbReference>
<evidence type="ECO:0000256" key="3">
    <source>
        <dbReference type="ARBA" id="ARBA00022448"/>
    </source>
</evidence>
<feature type="transmembrane region" description="Helical" evidence="9">
    <location>
        <begin position="383"/>
        <end position="403"/>
    </location>
</feature>
<dbReference type="PANTHER" id="PTHR20772:SF2">
    <property type="entry name" value="PROTEIN FMP42"/>
    <property type="match status" value="1"/>
</dbReference>
<evidence type="ECO:0000256" key="5">
    <source>
        <dbReference type="ARBA" id="ARBA00022970"/>
    </source>
</evidence>
<keyword evidence="6 9" id="KW-1133">Transmembrane helix</keyword>
<evidence type="ECO:0000256" key="2">
    <source>
        <dbReference type="ARBA" id="ARBA00006595"/>
    </source>
</evidence>
<feature type="transmembrane region" description="Helical" evidence="9">
    <location>
        <begin position="410"/>
        <end position="430"/>
    </location>
</feature>
<keyword evidence="5" id="KW-0029">Amino-acid transport</keyword>
<evidence type="ECO:0000256" key="7">
    <source>
        <dbReference type="ARBA" id="ARBA00023136"/>
    </source>
</evidence>
<name>A0ABP0KYM3_9DINO</name>
<gene>
    <name evidence="10" type="ORF">CCMP2556_LOCUS18513</name>
</gene>
<reference evidence="10 11" key="1">
    <citation type="submission" date="2024-02" db="EMBL/GenBank/DDBJ databases">
        <authorList>
            <person name="Chen Y."/>
            <person name="Shah S."/>
            <person name="Dougan E. K."/>
            <person name="Thang M."/>
            <person name="Chan C."/>
        </authorList>
    </citation>
    <scope>NUCLEOTIDE SEQUENCE [LARGE SCALE GENOMIC DNA]</scope>
</reference>
<keyword evidence="11" id="KW-1185">Reference proteome</keyword>
<sequence length="561" mass="62377">MESESSTSSSSSSSSSSWFREWVTVSLGLANTLLFSGILCGWAALQSFLEDDHIYDHLCNSDCTERDNRMMFLYGTGQMFSIFAYACLSFLMDRTGPIFLSFFGGLFETAGLLMLGHLQAPVLSQGGEGVAGVDDVLSQLPFDLFDVAVVLTGIGGSALMVHALKLAFIVPPERFAWVMTLANCMVDGSSVMPAALYQFYRIGESFSRARIFSIYACLCFCLNGLIIWCWWGSPSERLSAKNAEEAREREKEDVEEAKEERSERNEGSKKKLQEQDRKENTEDSEDSRNASEAGEHERIEGGEPREAELEELGAESSSSKPRVASKPRLHGQKLTSQLQSFEFAFAFVLFITQGFSATSYMGFNKNLLKAKGDQDTAFFFTSFSQIFVYLLPSSILFAPLFSMSLAHRGFAFSFTVMLFLGLVWSVATLLPLKAQLVAFIAFTNYRAILYSAYFTFLAHTFGNRTFGSVNAHLSMLAAALAWLIGPSTSASQRWFGSLVGMSVLIILLFVPPSLLCNWLDISANIHLEMYAISRDPTERRTFGQLCLMYEFRASPESHASR</sequence>
<feature type="transmembrane region" description="Helical" evidence="9">
    <location>
        <begin position="21"/>
        <end position="45"/>
    </location>
</feature>
<dbReference type="SUPFAM" id="SSF103473">
    <property type="entry name" value="MFS general substrate transporter"/>
    <property type="match status" value="1"/>
</dbReference>
<feature type="transmembrane region" description="Helical" evidence="9">
    <location>
        <begin position="175"/>
        <end position="200"/>
    </location>
</feature>
<dbReference type="EMBL" id="CAXAMN010010546">
    <property type="protein sequence ID" value="CAK9032011.1"/>
    <property type="molecule type" value="Genomic_DNA"/>
</dbReference>
<feature type="transmembrane region" description="Helical" evidence="9">
    <location>
        <begin position="212"/>
        <end position="231"/>
    </location>
</feature>
<feature type="transmembrane region" description="Helical" evidence="9">
    <location>
        <begin position="436"/>
        <end position="457"/>
    </location>
</feature>
<organism evidence="10 11">
    <name type="scientific">Durusdinium trenchii</name>
    <dbReference type="NCBI Taxonomy" id="1381693"/>
    <lineage>
        <taxon>Eukaryota</taxon>
        <taxon>Sar</taxon>
        <taxon>Alveolata</taxon>
        <taxon>Dinophyceae</taxon>
        <taxon>Suessiales</taxon>
        <taxon>Symbiodiniaceae</taxon>
        <taxon>Durusdinium</taxon>
    </lineage>
</organism>
<feature type="transmembrane region" description="Helical" evidence="9">
    <location>
        <begin position="343"/>
        <end position="363"/>
    </location>
</feature>
<evidence type="ECO:0000256" key="9">
    <source>
        <dbReference type="SAM" id="Phobius"/>
    </source>
</evidence>
<evidence type="ECO:0000256" key="6">
    <source>
        <dbReference type="ARBA" id="ARBA00022989"/>
    </source>
</evidence>
<feature type="transmembrane region" description="Helical" evidence="9">
    <location>
        <begin position="71"/>
        <end position="91"/>
    </location>
</feature>
<evidence type="ECO:0008006" key="12">
    <source>
        <dbReference type="Google" id="ProtNLM"/>
    </source>
</evidence>
<evidence type="ECO:0000256" key="8">
    <source>
        <dbReference type="SAM" id="MobiDB-lite"/>
    </source>
</evidence>